<comment type="catalytic activity">
    <reaction evidence="10 11">
        <text>N(6)-[(R)-lipoyl]-L-lysyl-[protein] + pyruvate + H(+) = N(6)-[(R)-S(8)-acetyldihydrolipoyl]-L-lysyl-[protein] + CO2</text>
        <dbReference type="Rhea" id="RHEA:19189"/>
        <dbReference type="Rhea" id="RHEA-COMP:10474"/>
        <dbReference type="Rhea" id="RHEA-COMP:10478"/>
        <dbReference type="ChEBI" id="CHEBI:15361"/>
        <dbReference type="ChEBI" id="CHEBI:15378"/>
        <dbReference type="ChEBI" id="CHEBI:16526"/>
        <dbReference type="ChEBI" id="CHEBI:83099"/>
        <dbReference type="ChEBI" id="CHEBI:83111"/>
        <dbReference type="EC" id="1.2.4.1"/>
    </reaction>
</comment>
<protein>
    <recommendedName>
        <fullName evidence="11">Pyruvate dehydrogenase E1 component subunit beta</fullName>
        <ecNumber evidence="11">1.2.4.1</ecNumber>
    </recommendedName>
</protein>
<evidence type="ECO:0000256" key="7">
    <source>
        <dbReference type="ARBA" id="ARBA00023052"/>
    </source>
</evidence>
<keyword evidence="9 11" id="KW-0670">Pyruvate</keyword>
<name>A0A922LKR2_SCHHA</name>
<dbReference type="KEGG" id="shx:MS3_00005570"/>
<dbReference type="InterPro" id="IPR009014">
    <property type="entry name" value="Transketo_C/PFOR_II"/>
</dbReference>
<dbReference type="EC" id="1.2.4.1" evidence="11"/>
<dbReference type="GeneID" id="24588260"/>
<dbReference type="SUPFAM" id="SSF52922">
    <property type="entry name" value="TK C-terminal domain-like"/>
    <property type="match status" value="1"/>
</dbReference>
<accession>A0A922LKR2</accession>
<evidence type="ECO:0000256" key="11">
    <source>
        <dbReference type="RuleBase" id="RU364074"/>
    </source>
</evidence>
<dbReference type="EMBL" id="AMPZ03000003">
    <property type="protein sequence ID" value="KAH9588057.1"/>
    <property type="molecule type" value="Genomic_DNA"/>
</dbReference>
<keyword evidence="3" id="KW-0479">Metal-binding</keyword>
<evidence type="ECO:0000313" key="14">
    <source>
        <dbReference type="Proteomes" id="UP000471633"/>
    </source>
</evidence>
<dbReference type="SMART" id="SM00861">
    <property type="entry name" value="Transket_pyr"/>
    <property type="match status" value="1"/>
</dbReference>
<dbReference type="Gene3D" id="3.40.50.920">
    <property type="match status" value="1"/>
</dbReference>
<dbReference type="PANTHER" id="PTHR11624">
    <property type="entry name" value="DEHYDROGENASE RELATED"/>
    <property type="match status" value="1"/>
</dbReference>
<reference evidence="13" key="2">
    <citation type="journal article" date="2019" name="Gigascience">
        <title>High-quality Schistosoma haematobium genome achieved by single-molecule and long-range sequencing.</title>
        <authorList>
            <person name="Stroehlein A.J."/>
            <person name="Korhonen P.K."/>
            <person name="Chong T.M."/>
            <person name="Lim Y.L."/>
            <person name="Chan K.G."/>
            <person name="Webster B."/>
            <person name="Rollinson D."/>
            <person name="Brindley P.J."/>
            <person name="Gasser R.B."/>
            <person name="Young N.D."/>
        </authorList>
    </citation>
    <scope>NUCLEOTIDE SEQUENCE</scope>
</reference>
<dbReference type="Gene3D" id="3.40.50.970">
    <property type="match status" value="1"/>
</dbReference>
<keyword evidence="7 11" id="KW-0786">Thiamine pyrophosphate</keyword>
<keyword evidence="6 11" id="KW-0560">Oxidoreductase</keyword>
<dbReference type="Pfam" id="PF02779">
    <property type="entry name" value="Transket_pyr"/>
    <property type="match status" value="1"/>
</dbReference>
<dbReference type="GO" id="GO:0046872">
    <property type="term" value="F:metal ion binding"/>
    <property type="evidence" value="ECO:0007669"/>
    <property type="project" value="UniProtKB-KW"/>
</dbReference>
<dbReference type="CDD" id="cd07036">
    <property type="entry name" value="TPP_PYR_E1-PDHc-beta_like"/>
    <property type="match status" value="1"/>
</dbReference>
<evidence type="ECO:0000256" key="2">
    <source>
        <dbReference type="ARBA" id="ARBA00004173"/>
    </source>
</evidence>
<dbReference type="InterPro" id="IPR005475">
    <property type="entry name" value="Transketolase-like_Pyr-bd"/>
</dbReference>
<comment type="function">
    <text evidence="11">The pyruvate dehydrogenase complex catalyzes the overall conversion of pyruvate to acetyl-CoA and CO2.</text>
</comment>
<dbReference type="InterPro" id="IPR027110">
    <property type="entry name" value="PDHB_mito-type"/>
</dbReference>
<dbReference type="InterPro" id="IPR029061">
    <property type="entry name" value="THDP-binding"/>
</dbReference>
<evidence type="ECO:0000256" key="6">
    <source>
        <dbReference type="ARBA" id="ARBA00023002"/>
    </source>
</evidence>
<evidence type="ECO:0000256" key="1">
    <source>
        <dbReference type="ARBA" id="ARBA00001964"/>
    </source>
</evidence>
<proteinExistence type="predicted"/>
<gene>
    <name evidence="13" type="primary">PDHB1_1</name>
    <name evidence="13" type="ORF">MS3_00005570</name>
</gene>
<evidence type="ECO:0000256" key="10">
    <source>
        <dbReference type="ARBA" id="ARBA00051231"/>
    </source>
</evidence>
<comment type="caution">
    <text evidence="13">The sequence shown here is derived from an EMBL/GenBank/DDBJ whole genome shotgun (WGS) entry which is preliminary data.</text>
</comment>
<evidence type="ECO:0000256" key="9">
    <source>
        <dbReference type="ARBA" id="ARBA00023317"/>
    </source>
</evidence>
<keyword evidence="8" id="KW-0496">Mitochondrion</keyword>
<evidence type="ECO:0000256" key="4">
    <source>
        <dbReference type="ARBA" id="ARBA00022946"/>
    </source>
</evidence>
<keyword evidence="4" id="KW-0809">Transit peptide</keyword>
<evidence type="ECO:0000256" key="5">
    <source>
        <dbReference type="ARBA" id="ARBA00022958"/>
    </source>
</evidence>
<dbReference type="FunFam" id="3.40.50.920:FF:000001">
    <property type="entry name" value="Pyruvate dehydrogenase E1 beta subunit"/>
    <property type="match status" value="1"/>
</dbReference>
<reference evidence="13" key="4">
    <citation type="journal article" date="2022" name="PLoS Pathog.">
        <title>Chromosome-level genome of Schistosoma haematobium underpins genome-wide explorations of molecular variation.</title>
        <authorList>
            <person name="Stroehlein A.J."/>
            <person name="Korhonen P.K."/>
            <person name="Lee V.V."/>
            <person name="Ralph S.A."/>
            <person name="Mentink-Kane M."/>
            <person name="You H."/>
            <person name="McManus D.P."/>
            <person name="Tchuente L.T."/>
            <person name="Stothard J.R."/>
            <person name="Kaur P."/>
            <person name="Dudchenko O."/>
            <person name="Aiden E.L."/>
            <person name="Yang B."/>
            <person name="Yang H."/>
            <person name="Emery A.M."/>
            <person name="Webster B.L."/>
            <person name="Brindley P.J."/>
            <person name="Rollinson D."/>
            <person name="Chang B.C.H."/>
            <person name="Gasser R.B."/>
            <person name="Young N.D."/>
        </authorList>
    </citation>
    <scope>NUCLEOTIDE SEQUENCE</scope>
</reference>
<organism evidence="13 14">
    <name type="scientific">Schistosoma haematobium</name>
    <name type="common">Blood fluke</name>
    <dbReference type="NCBI Taxonomy" id="6185"/>
    <lineage>
        <taxon>Eukaryota</taxon>
        <taxon>Metazoa</taxon>
        <taxon>Spiralia</taxon>
        <taxon>Lophotrochozoa</taxon>
        <taxon>Platyhelminthes</taxon>
        <taxon>Trematoda</taxon>
        <taxon>Digenea</taxon>
        <taxon>Strigeidida</taxon>
        <taxon>Schistosomatoidea</taxon>
        <taxon>Schistosomatidae</taxon>
        <taxon>Schistosoma</taxon>
    </lineage>
</organism>
<dbReference type="NCBIfam" id="NF008854">
    <property type="entry name" value="PRK11892.1"/>
    <property type="match status" value="1"/>
</dbReference>
<dbReference type="GO" id="GO:0004739">
    <property type="term" value="F:pyruvate dehydrogenase (acetyl-transferring) activity"/>
    <property type="evidence" value="ECO:0007669"/>
    <property type="project" value="UniProtKB-UniRule"/>
</dbReference>
<dbReference type="AlphaFoldDB" id="A0A922LKR2"/>
<dbReference type="Pfam" id="PF02780">
    <property type="entry name" value="Transketolase_C"/>
    <property type="match status" value="1"/>
</dbReference>
<dbReference type="GO" id="GO:0005739">
    <property type="term" value="C:mitochondrion"/>
    <property type="evidence" value="ECO:0007669"/>
    <property type="project" value="UniProtKB-SubCell"/>
</dbReference>
<dbReference type="SUPFAM" id="SSF52518">
    <property type="entry name" value="Thiamin diphosphate-binding fold (THDP-binding)"/>
    <property type="match status" value="1"/>
</dbReference>
<dbReference type="InterPro" id="IPR033248">
    <property type="entry name" value="Transketolase_C"/>
</dbReference>
<reference evidence="13" key="1">
    <citation type="journal article" date="2012" name="Nat. Genet.">
        <title>Whole-genome sequence of Schistosoma haematobium.</title>
        <authorList>
            <person name="Young N.D."/>
            <person name="Jex A.R."/>
            <person name="Li B."/>
            <person name="Liu S."/>
            <person name="Yang L."/>
            <person name="Xiong Z."/>
            <person name="Li Y."/>
            <person name="Cantacessi C."/>
            <person name="Hall R.S."/>
            <person name="Xu X."/>
            <person name="Chen F."/>
            <person name="Wu X."/>
            <person name="Zerlotini A."/>
            <person name="Oliveira G."/>
            <person name="Hofmann A."/>
            <person name="Zhang G."/>
            <person name="Fang X."/>
            <person name="Kang Y."/>
            <person name="Campbell B.E."/>
            <person name="Loukas A."/>
            <person name="Ranganathan S."/>
            <person name="Rollinson D."/>
            <person name="Rinaldi G."/>
            <person name="Brindley P.J."/>
            <person name="Yang H."/>
            <person name="Wang J."/>
            <person name="Wang J."/>
            <person name="Gasser R.B."/>
        </authorList>
    </citation>
    <scope>NUCLEOTIDE SEQUENCE</scope>
</reference>
<dbReference type="CTD" id="24588260"/>
<dbReference type="NCBIfam" id="NF006667">
    <property type="entry name" value="PRK09212.1"/>
    <property type="match status" value="1"/>
</dbReference>
<evidence type="ECO:0000313" key="13">
    <source>
        <dbReference type="EMBL" id="KAH9588057.1"/>
    </source>
</evidence>
<dbReference type="RefSeq" id="XP_051069653.1">
    <property type="nucleotide sequence ID" value="XM_051213659.1"/>
</dbReference>
<comment type="cofactor">
    <cofactor evidence="1 11">
        <name>thiamine diphosphate</name>
        <dbReference type="ChEBI" id="CHEBI:58937"/>
    </cofactor>
</comment>
<dbReference type="PANTHER" id="PTHR11624:SF96">
    <property type="entry name" value="PYRUVATE DEHYDROGENASE E1 COMPONENT SUBUNIT BETA, MITOCHONDRIAL"/>
    <property type="match status" value="1"/>
</dbReference>
<dbReference type="FunFam" id="3.40.50.970:FF:000006">
    <property type="entry name" value="Pyruvate dehydrogenase E1 component subunit beta"/>
    <property type="match status" value="1"/>
</dbReference>
<evidence type="ECO:0000256" key="8">
    <source>
        <dbReference type="ARBA" id="ARBA00023128"/>
    </source>
</evidence>
<dbReference type="GO" id="GO:0006086">
    <property type="term" value="P:pyruvate decarboxylation to acetyl-CoA"/>
    <property type="evidence" value="ECO:0007669"/>
    <property type="project" value="InterPro"/>
</dbReference>
<reference evidence="13" key="3">
    <citation type="submission" date="2021-06" db="EMBL/GenBank/DDBJ databases">
        <title>Chromosome-level genome assembly for S. haematobium.</title>
        <authorList>
            <person name="Stroehlein A.J."/>
        </authorList>
    </citation>
    <scope>NUCLEOTIDE SEQUENCE</scope>
</reference>
<keyword evidence="5" id="KW-0630">Potassium</keyword>
<comment type="subcellular location">
    <subcellularLocation>
        <location evidence="2">Mitochondrion</location>
    </subcellularLocation>
</comment>
<sequence length="383" mass="42148">MTQLYSRLGTHTHWRQLQPLFYMSVSQRFFLFAKSFRPQLCSRSLKTSSSVFGTKMTVRDALNSAMREELERDKDVIILGEEVAEYDGAYKVTKGLWKMFGDSRVMDTPITEMGFAGIAVGAAMAGLKPICEFMTFNFAMQAIDQIINSAAKSSYMSAGLVSVPIVFRGPNGCSAGVAAQHSQDYGAWYASCPGLKVLAPYNCEDCRGLLKSAIRDPDPVVHLESELLYGQSFDVSDEALSSDFLLPIGQAKVEREGKDVTLVSYSLGVGTCLAAAEELSKLGISAEVINLRSLRPMDEETIFQSVKKTHYLVTVENGWPVCGIGAEICARVMETDTFNYLDAPVLRVTGADIPMPYAQNLERASYPDTHNIVTTVKMVKNIQ</sequence>
<evidence type="ECO:0000256" key="3">
    <source>
        <dbReference type="ARBA" id="ARBA00022723"/>
    </source>
</evidence>
<evidence type="ECO:0000259" key="12">
    <source>
        <dbReference type="SMART" id="SM00861"/>
    </source>
</evidence>
<keyword evidence="14" id="KW-1185">Reference proteome</keyword>
<dbReference type="OrthoDB" id="10266385at2759"/>
<feature type="domain" description="Transketolase-like pyrimidine-binding" evidence="12">
    <location>
        <begin position="56"/>
        <end position="231"/>
    </location>
</feature>
<dbReference type="Proteomes" id="UP000471633">
    <property type="component" value="Unassembled WGS sequence"/>
</dbReference>